<gene>
    <name evidence="2" type="ORF">AM588_10007115</name>
</gene>
<evidence type="ECO:0000313" key="2">
    <source>
        <dbReference type="EMBL" id="KUF93034.1"/>
    </source>
</evidence>
<protein>
    <submittedName>
        <fullName evidence="2">Uncharacterized protein</fullName>
    </submittedName>
</protein>
<organism evidence="2 3">
    <name type="scientific">Phytophthora nicotianae</name>
    <name type="common">Potato buckeye rot agent</name>
    <name type="synonym">Phytophthora parasitica</name>
    <dbReference type="NCBI Taxonomy" id="4792"/>
    <lineage>
        <taxon>Eukaryota</taxon>
        <taxon>Sar</taxon>
        <taxon>Stramenopiles</taxon>
        <taxon>Oomycota</taxon>
        <taxon>Peronosporomycetes</taxon>
        <taxon>Peronosporales</taxon>
        <taxon>Peronosporaceae</taxon>
        <taxon>Phytophthora</taxon>
    </lineage>
</organism>
<reference evidence="2 3" key="1">
    <citation type="submission" date="2015-11" db="EMBL/GenBank/DDBJ databases">
        <title>Genomes and virulence difference between two physiological races of Phytophthora nicotianae.</title>
        <authorList>
            <person name="Liu H."/>
            <person name="Ma X."/>
            <person name="Yu H."/>
            <person name="Fang D."/>
            <person name="Li Y."/>
            <person name="Wang X."/>
            <person name="Wang W."/>
            <person name="Dong Y."/>
            <person name="Xiao B."/>
        </authorList>
    </citation>
    <scope>NUCLEOTIDE SEQUENCE [LARGE SCALE GENOMIC DNA]</scope>
    <source>
        <strain evidence="3">race 1</strain>
    </source>
</reference>
<name>A0A0W8D9I5_PHYNI</name>
<dbReference type="AlphaFoldDB" id="A0A0W8D9I5"/>
<accession>A0A0W8D9I5</accession>
<dbReference type="SUPFAM" id="SSF53098">
    <property type="entry name" value="Ribonuclease H-like"/>
    <property type="match status" value="1"/>
</dbReference>
<feature type="region of interest" description="Disordered" evidence="1">
    <location>
        <begin position="28"/>
        <end position="51"/>
    </location>
</feature>
<comment type="caution">
    <text evidence="2">The sequence shown here is derived from an EMBL/GenBank/DDBJ whole genome shotgun (WGS) entry which is preliminary data.</text>
</comment>
<evidence type="ECO:0000256" key="1">
    <source>
        <dbReference type="SAM" id="MobiDB-lite"/>
    </source>
</evidence>
<proteinExistence type="predicted"/>
<evidence type="ECO:0000313" key="3">
    <source>
        <dbReference type="Proteomes" id="UP000054636"/>
    </source>
</evidence>
<dbReference type="PANTHER" id="PTHR37067">
    <property type="entry name" value="PX DOMAIN-CONTAINING PROTEIN"/>
    <property type="match status" value="1"/>
</dbReference>
<dbReference type="EMBL" id="LNFP01000421">
    <property type="protein sequence ID" value="KUF93034.1"/>
    <property type="molecule type" value="Genomic_DNA"/>
</dbReference>
<dbReference type="InterPro" id="IPR012337">
    <property type="entry name" value="RNaseH-like_sf"/>
</dbReference>
<dbReference type="Proteomes" id="UP000054636">
    <property type="component" value="Unassembled WGS sequence"/>
</dbReference>
<sequence>MAKDASGVVCSVRCQFCKYFGREESKNGKRRRIQNQKFYKPPYRPQDYTDHNTTAHGIKWAQYQALSRDEKSAFFSGQISHNNQLSSHYEVESSTLSFDIPEHIVTDLIGKIYFNDEDEGASEPVALRAFGDADAGVYRLQIKTPFRFNLAIQHMSAGLSFRQAATVIQQHYQATGNNKLYGMTDTLASTYARYLVAISFQRIGELMANSYMWAFAFASDISTHYERSFMDQRLRLAVDGVLVNIHLLAIPVFERHTAIVQFNLISTTLDVLYGQWRDKMIGVASDGENTMTGRHAGVVTLLENEATHPILRVWCAAHQMDLVMKAAFAIVDDGNFVKNTKDLIVHLRRQKLLIADMGTAAKKLTNRWLYMGNALEWILRNHAQLNTHFEGHQSASPSSSWWVNAAVVYGITSVVNVTFTRIQAKDMILSQQMKEITRLVAGLRSLLSIQPRIDSMIPHGINDTVTDKFWLKQQDLLNFVKDQGSFVRNYLDSLTLPEKQSTLQQLGKFAVYVIEGMELVQAERDSNNKPAQKVAPPVMPSELVLVNPRDFGENILEPRRAQLMKFWSLTQIEAAEREHRELFLANKIDDSVRSALDKEDYNTSFNDGWDILEEAVKPKTYSHLRQFCCGLATVFANTASVESDFSVLKWELNDRRTALTSLALEGIFQAKQFDQLSKLSERK</sequence>
<dbReference type="PANTHER" id="PTHR37067:SF3">
    <property type="entry name" value="PX DOMAIN-CONTAINING PROTEIN"/>
    <property type="match status" value="1"/>
</dbReference>